<protein>
    <submittedName>
        <fullName evidence="1">Uncharacterized protein</fullName>
    </submittedName>
</protein>
<dbReference type="EMBL" id="CAXAMM010040362">
    <property type="protein sequence ID" value="CAK9092733.1"/>
    <property type="molecule type" value="Genomic_DNA"/>
</dbReference>
<dbReference type="Proteomes" id="UP001642464">
    <property type="component" value="Unassembled WGS sequence"/>
</dbReference>
<organism evidence="1 2">
    <name type="scientific">Durusdinium trenchii</name>
    <dbReference type="NCBI Taxonomy" id="1381693"/>
    <lineage>
        <taxon>Eukaryota</taxon>
        <taxon>Sar</taxon>
        <taxon>Alveolata</taxon>
        <taxon>Dinophyceae</taxon>
        <taxon>Suessiales</taxon>
        <taxon>Symbiodiniaceae</taxon>
        <taxon>Durusdinium</taxon>
    </lineage>
</organism>
<proteinExistence type="predicted"/>
<evidence type="ECO:0000313" key="1">
    <source>
        <dbReference type="EMBL" id="CAK9092733.1"/>
    </source>
</evidence>
<feature type="non-terminal residue" evidence="1">
    <location>
        <position position="1"/>
    </location>
</feature>
<sequence length="116" mass="13693">RTVTTEHQDLSISSCYTSNSIQYRWDNMVLEFDPCTWKVRCVSDAFRKFFEGPVRRKVTDYLAEHTHSTFQRMISSRCDTMFHSQMPCDSMTMCIHLEGSSMKLWCVVNMTRKSDQ</sequence>
<gene>
    <name evidence="1" type="ORF">SCF082_LOCUS43633</name>
</gene>
<accession>A0ABP0QWT1</accession>
<feature type="non-terminal residue" evidence="1">
    <location>
        <position position="116"/>
    </location>
</feature>
<evidence type="ECO:0000313" key="2">
    <source>
        <dbReference type="Proteomes" id="UP001642464"/>
    </source>
</evidence>
<reference evidence="1 2" key="1">
    <citation type="submission" date="2024-02" db="EMBL/GenBank/DDBJ databases">
        <authorList>
            <person name="Chen Y."/>
            <person name="Shah S."/>
            <person name="Dougan E. K."/>
            <person name="Thang M."/>
            <person name="Chan C."/>
        </authorList>
    </citation>
    <scope>NUCLEOTIDE SEQUENCE [LARGE SCALE GENOMIC DNA]</scope>
</reference>
<comment type="caution">
    <text evidence="1">The sequence shown here is derived from an EMBL/GenBank/DDBJ whole genome shotgun (WGS) entry which is preliminary data.</text>
</comment>
<name>A0ABP0QWT1_9DINO</name>
<keyword evidence="2" id="KW-1185">Reference proteome</keyword>